<name>A0A8I3MRQ5_CANLF</name>
<comment type="catalytic activity">
    <reaction evidence="3">
        <text>Preferential cleavage: Arg-|-Xaa, Lys-|-Xaa, but with more restricted specificity than trypsin.</text>
        <dbReference type="EC" id="3.4.21.59"/>
    </reaction>
</comment>
<dbReference type="OrthoDB" id="10002959at2759"/>
<sequence length="328" mass="36354">MGPAGSAFLLSLLLGENEWEFENDEKMRTRGTGHQELYMPLSLLSLVCGRPVYSGRVVGGQDAVAGRWPWQVSLHFGQTQVCGGSLISDRWILTAAHCLKGWIPFLYTVRLGSIKNDQSSQSVNHRVFKIITHPQIQHTSADIALLKLVSRVTFTSFILPICLPSITKQLKIPASCWVTGWGTVKESEGENGDYPSILQEAEIPIFNHQACEKLYNPIGPALPELESVIQDDEICAGDILNKKDSCKGDSGGPLSCHINGVWIQIGLVSWGIGCAESLPGVYTSVIYYQKWIKTTISRGPWFALWASYLVYIFLHCLIARSQIKNAYI</sequence>
<dbReference type="GO" id="GO:0006508">
    <property type="term" value="P:proteolysis"/>
    <property type="evidence" value="ECO:0007669"/>
    <property type="project" value="UniProtKB-KW"/>
</dbReference>
<evidence type="ECO:0000259" key="8">
    <source>
        <dbReference type="PROSITE" id="PS50240"/>
    </source>
</evidence>
<keyword evidence="7" id="KW-0812">Transmembrane</keyword>
<dbReference type="PANTHER" id="PTHR24253">
    <property type="entry name" value="TRANSMEMBRANE PROTEASE SERINE"/>
    <property type="match status" value="1"/>
</dbReference>
<feature type="transmembrane region" description="Helical" evidence="7">
    <location>
        <begin position="301"/>
        <end position="319"/>
    </location>
</feature>
<dbReference type="Proteomes" id="UP000805418">
    <property type="component" value="Chromosome 15"/>
</dbReference>
<dbReference type="InterPro" id="IPR001254">
    <property type="entry name" value="Trypsin_dom"/>
</dbReference>
<dbReference type="Pfam" id="PF00089">
    <property type="entry name" value="Trypsin"/>
    <property type="match status" value="1"/>
</dbReference>
<evidence type="ECO:0000256" key="3">
    <source>
        <dbReference type="ARBA" id="ARBA00050838"/>
    </source>
</evidence>
<evidence type="ECO:0000256" key="4">
    <source>
        <dbReference type="ARBA" id="ARBA00054350"/>
    </source>
</evidence>
<keyword evidence="6" id="KW-0720">Serine protease</keyword>
<dbReference type="InterPro" id="IPR043504">
    <property type="entry name" value="Peptidase_S1_PA_chymotrypsin"/>
</dbReference>
<evidence type="ECO:0000256" key="7">
    <source>
        <dbReference type="SAM" id="Phobius"/>
    </source>
</evidence>
<dbReference type="PROSITE" id="PS00134">
    <property type="entry name" value="TRYPSIN_HIS"/>
    <property type="match status" value="1"/>
</dbReference>
<dbReference type="Gene3D" id="2.40.10.10">
    <property type="entry name" value="Trypsin-like serine proteases"/>
    <property type="match status" value="1"/>
</dbReference>
<keyword evidence="7" id="KW-0472">Membrane</keyword>
<dbReference type="FunFam" id="2.40.10.10:FF:000039">
    <property type="entry name" value="Brain-specific serine protease 4"/>
    <property type="match status" value="1"/>
</dbReference>
<evidence type="ECO:0000256" key="2">
    <source>
        <dbReference type="ARBA" id="ARBA00023157"/>
    </source>
</evidence>
<comment type="subunit">
    <text evidence="1">Homotetramer.</text>
</comment>
<evidence type="ECO:0000256" key="1">
    <source>
        <dbReference type="ARBA" id="ARBA00011881"/>
    </source>
</evidence>
<dbReference type="InterPro" id="IPR018114">
    <property type="entry name" value="TRYPSIN_HIS"/>
</dbReference>
<keyword evidence="7" id="KW-1133">Transmembrane helix</keyword>
<keyword evidence="10" id="KW-1185">Reference proteome</keyword>
<evidence type="ECO:0000256" key="6">
    <source>
        <dbReference type="RuleBase" id="RU363034"/>
    </source>
</evidence>
<dbReference type="FunCoup" id="A0A8I3MRQ5">
    <property type="interactions" value="16"/>
</dbReference>
<proteinExistence type="predicted"/>
<evidence type="ECO:0000313" key="10">
    <source>
        <dbReference type="Proteomes" id="UP000805418"/>
    </source>
</evidence>
<keyword evidence="6" id="KW-0645">Protease</keyword>
<dbReference type="GeneTree" id="ENSGT00940000160791"/>
<accession>A0A8I3MRQ5</accession>
<evidence type="ECO:0000256" key="5">
    <source>
        <dbReference type="ARBA" id="ARBA00066748"/>
    </source>
</evidence>
<dbReference type="EC" id="3.4.21.59" evidence="5"/>
<reference evidence="9" key="1">
    <citation type="submission" date="2020-03" db="EMBL/GenBank/DDBJ databases">
        <title>Long-read based genome assembly of a Labrador retriever dog.</title>
        <authorList>
            <person name="Eory L."/>
            <person name="Zhang W."/>
            <person name="Schoenebeck J."/>
        </authorList>
    </citation>
    <scope>NUCLEOTIDE SEQUENCE [LARGE SCALE GENOMIC DNA]</scope>
    <source>
        <strain evidence="9">Labrador retriever</strain>
    </source>
</reference>
<reference evidence="9" key="3">
    <citation type="submission" date="2025-09" db="UniProtKB">
        <authorList>
            <consortium name="Ensembl"/>
        </authorList>
    </citation>
    <scope>IDENTIFICATION</scope>
    <source>
        <strain evidence="9">Boxer</strain>
    </source>
</reference>
<reference evidence="9" key="2">
    <citation type="submission" date="2025-08" db="UniProtKB">
        <authorList>
            <consortium name="Ensembl"/>
        </authorList>
    </citation>
    <scope>IDENTIFICATION</scope>
    <source>
        <strain evidence="9">Boxer</strain>
    </source>
</reference>
<dbReference type="Ensembl" id="ENSCAFT00845011093.1">
    <property type="protein sequence ID" value="ENSCAFP00845008654.1"/>
    <property type="gene ID" value="ENSCAFG00845006205.1"/>
</dbReference>
<dbReference type="PANTHER" id="PTHR24253:SF162">
    <property type="entry name" value="SERINE PROTEASE 48"/>
    <property type="match status" value="1"/>
</dbReference>
<gene>
    <name evidence="9" type="primary">PRSS48</name>
</gene>
<feature type="domain" description="Peptidase S1" evidence="8">
    <location>
        <begin position="57"/>
        <end position="297"/>
    </location>
</feature>
<dbReference type="PROSITE" id="PS00135">
    <property type="entry name" value="TRYPSIN_SER"/>
    <property type="match status" value="1"/>
</dbReference>
<dbReference type="CDD" id="cd00190">
    <property type="entry name" value="Tryp_SPc"/>
    <property type="match status" value="1"/>
</dbReference>
<dbReference type="GO" id="GO:0008236">
    <property type="term" value="F:serine-type peptidase activity"/>
    <property type="evidence" value="ECO:0000318"/>
    <property type="project" value="GO_Central"/>
</dbReference>
<comment type="function">
    <text evidence="4">Tryptase is the major neutral protease present in mast cells and is secreted upon the coupled activation-degranulation response of this cell type.</text>
</comment>
<organism evidence="9 10">
    <name type="scientific">Canis lupus familiaris</name>
    <name type="common">Dog</name>
    <name type="synonym">Canis familiaris</name>
    <dbReference type="NCBI Taxonomy" id="9615"/>
    <lineage>
        <taxon>Eukaryota</taxon>
        <taxon>Metazoa</taxon>
        <taxon>Chordata</taxon>
        <taxon>Craniata</taxon>
        <taxon>Vertebrata</taxon>
        <taxon>Euteleostomi</taxon>
        <taxon>Mammalia</taxon>
        <taxon>Eutheria</taxon>
        <taxon>Laurasiatheria</taxon>
        <taxon>Carnivora</taxon>
        <taxon>Caniformia</taxon>
        <taxon>Canidae</taxon>
        <taxon>Canis</taxon>
    </lineage>
</organism>
<dbReference type="InterPro" id="IPR009003">
    <property type="entry name" value="Peptidase_S1_PA"/>
</dbReference>
<dbReference type="AlphaFoldDB" id="A0A8I3MRQ5"/>
<dbReference type="InterPro" id="IPR001314">
    <property type="entry name" value="Peptidase_S1A"/>
</dbReference>
<dbReference type="SUPFAM" id="SSF50494">
    <property type="entry name" value="Trypsin-like serine proteases"/>
    <property type="match status" value="1"/>
</dbReference>
<dbReference type="PROSITE" id="PS50240">
    <property type="entry name" value="TRYPSIN_DOM"/>
    <property type="match status" value="1"/>
</dbReference>
<protein>
    <recommendedName>
        <fullName evidence="5">tryptase</fullName>
        <ecNumber evidence="5">3.4.21.59</ecNumber>
    </recommendedName>
</protein>
<keyword evidence="2" id="KW-1015">Disulfide bond</keyword>
<keyword evidence="6" id="KW-0378">Hydrolase</keyword>
<dbReference type="GO" id="GO:0004252">
    <property type="term" value="F:serine-type endopeptidase activity"/>
    <property type="evidence" value="ECO:0007669"/>
    <property type="project" value="UniProtKB-EC"/>
</dbReference>
<evidence type="ECO:0000313" key="9">
    <source>
        <dbReference type="Ensembl" id="ENSCAFP00845008654.1"/>
    </source>
</evidence>
<dbReference type="PRINTS" id="PR00722">
    <property type="entry name" value="CHYMOTRYPSIN"/>
</dbReference>
<dbReference type="InterPro" id="IPR033116">
    <property type="entry name" value="TRYPSIN_SER"/>
</dbReference>
<dbReference type="SMART" id="SM00020">
    <property type="entry name" value="Tryp_SPc"/>
    <property type="match status" value="1"/>
</dbReference>